<comment type="caution">
    <text evidence="2">The sequence shown here is derived from an EMBL/GenBank/DDBJ whole genome shotgun (WGS) entry which is preliminary data.</text>
</comment>
<feature type="region of interest" description="Disordered" evidence="1">
    <location>
        <begin position="44"/>
        <end position="79"/>
    </location>
</feature>
<name>A0ABR3VSB7_9PEZI</name>
<evidence type="ECO:0000313" key="3">
    <source>
        <dbReference type="Proteomes" id="UP001586593"/>
    </source>
</evidence>
<feature type="compositionally biased region" description="Basic and acidic residues" evidence="1">
    <location>
        <begin position="68"/>
        <end position="78"/>
    </location>
</feature>
<reference evidence="2 3" key="1">
    <citation type="journal article" date="2024" name="Commun. Biol.">
        <title>Comparative genomic analysis of thermophilic fungi reveals convergent evolutionary adaptations and gene losses.</title>
        <authorList>
            <person name="Steindorff A.S."/>
            <person name="Aguilar-Pontes M.V."/>
            <person name="Robinson A.J."/>
            <person name="Andreopoulos B."/>
            <person name="LaButti K."/>
            <person name="Kuo A."/>
            <person name="Mondo S."/>
            <person name="Riley R."/>
            <person name="Otillar R."/>
            <person name="Haridas S."/>
            <person name="Lipzen A."/>
            <person name="Grimwood J."/>
            <person name="Schmutz J."/>
            <person name="Clum A."/>
            <person name="Reid I.D."/>
            <person name="Moisan M.C."/>
            <person name="Butler G."/>
            <person name="Nguyen T.T.M."/>
            <person name="Dewar K."/>
            <person name="Conant G."/>
            <person name="Drula E."/>
            <person name="Henrissat B."/>
            <person name="Hansel C."/>
            <person name="Singer S."/>
            <person name="Hutchinson M.I."/>
            <person name="de Vries R.P."/>
            <person name="Natvig D.O."/>
            <person name="Powell A.J."/>
            <person name="Tsang A."/>
            <person name="Grigoriev I.V."/>
        </authorList>
    </citation>
    <scope>NUCLEOTIDE SEQUENCE [LARGE SCALE GENOMIC DNA]</scope>
    <source>
        <strain evidence="2 3">ATCC 24622</strain>
    </source>
</reference>
<gene>
    <name evidence="2" type="ORF">VTK73DRAFT_2300</name>
</gene>
<dbReference type="Proteomes" id="UP001586593">
    <property type="component" value="Unassembled WGS sequence"/>
</dbReference>
<sequence length="165" mass="17975">MARPLPEPDTARTKGLRADVVSKCMLHDAGSKADPIHIRSDVYENEGLPTTGPGKGTSWAKMDSGAKSPREGQDMEGKRRFRGFADVRVVVRPPAFGRASSARGPETDLRLVRCARRAFSFRPLGSRQHSSTPELHLSSPTLPGPPARRDRLIIHYGQGSPVQGL</sequence>
<accession>A0ABR3VSB7</accession>
<organism evidence="2 3">
    <name type="scientific">Phialemonium thermophilum</name>
    <dbReference type="NCBI Taxonomy" id="223376"/>
    <lineage>
        <taxon>Eukaryota</taxon>
        <taxon>Fungi</taxon>
        <taxon>Dikarya</taxon>
        <taxon>Ascomycota</taxon>
        <taxon>Pezizomycotina</taxon>
        <taxon>Sordariomycetes</taxon>
        <taxon>Sordariomycetidae</taxon>
        <taxon>Cephalothecales</taxon>
        <taxon>Cephalothecaceae</taxon>
        <taxon>Phialemonium</taxon>
    </lineage>
</organism>
<dbReference type="EMBL" id="JAZHXJ010001626">
    <property type="protein sequence ID" value="KAL1844562.1"/>
    <property type="molecule type" value="Genomic_DNA"/>
</dbReference>
<feature type="region of interest" description="Disordered" evidence="1">
    <location>
        <begin position="123"/>
        <end position="149"/>
    </location>
</feature>
<protein>
    <submittedName>
        <fullName evidence="2">Uncharacterized protein</fullName>
    </submittedName>
</protein>
<feature type="compositionally biased region" description="Polar residues" evidence="1">
    <location>
        <begin position="127"/>
        <end position="141"/>
    </location>
</feature>
<evidence type="ECO:0000256" key="1">
    <source>
        <dbReference type="SAM" id="MobiDB-lite"/>
    </source>
</evidence>
<proteinExistence type="predicted"/>
<evidence type="ECO:0000313" key="2">
    <source>
        <dbReference type="EMBL" id="KAL1844562.1"/>
    </source>
</evidence>
<keyword evidence="3" id="KW-1185">Reference proteome</keyword>